<gene>
    <name evidence="7" type="ORF">pepv_081</name>
</gene>
<evidence type="ECO:0000256" key="4">
    <source>
        <dbReference type="ARBA" id="ARBA00034664"/>
    </source>
</evidence>
<organism evidence="7 8">
    <name type="scientific">Penguinpox virus</name>
    <dbReference type="NCBI Taxonomy" id="648998"/>
    <lineage>
        <taxon>Viruses</taxon>
        <taxon>Varidnaviria</taxon>
        <taxon>Bamfordvirae</taxon>
        <taxon>Nucleocytoviricota</taxon>
        <taxon>Pokkesviricetes</taxon>
        <taxon>Chitovirales</taxon>
        <taxon>Poxviridae</taxon>
        <taxon>Chordopoxvirinae</taxon>
        <taxon>Avipoxvirus</taxon>
        <taxon>Avipoxvirus penguinpox</taxon>
    </lineage>
</organism>
<dbReference type="RefSeq" id="YP_009046074.1">
    <property type="nucleotide sequence ID" value="NC_024446.1"/>
</dbReference>
<dbReference type="KEGG" id="vg:19738085"/>
<reference evidence="7 8" key="1">
    <citation type="journal article" date="2014" name="BMC Genomics">
        <title>The complete genome sequences of poxviruses isolated from a penguin and a pigeon in South Africa and comparison to other sequenced avipoxviruses.</title>
        <authorList>
            <person name="Offerman K."/>
            <person name="Carulei O."/>
            <person name="van der Walt A.P."/>
            <person name="Douglass N."/>
            <person name="Williamson A.L."/>
        </authorList>
    </citation>
    <scope>NUCLEOTIDE SEQUENCE [LARGE SCALE GENOMIC DNA]</scope>
    <source>
        <strain evidence="7">PSan92</strain>
    </source>
</reference>
<dbReference type="EMBL" id="KJ859677">
    <property type="protein sequence ID" value="AID46816.1"/>
    <property type="molecule type" value="Genomic_DNA"/>
</dbReference>
<dbReference type="Proteomes" id="UP000140838">
    <property type="component" value="Genome"/>
</dbReference>
<dbReference type="InterPro" id="IPR008446">
    <property type="entry name" value="Chordopox_G2"/>
</dbReference>
<name>A0A068EF86_9POXV</name>
<dbReference type="Pfam" id="PF05796">
    <property type="entry name" value="Chordopox_G2"/>
    <property type="match status" value="1"/>
</dbReference>
<evidence type="ECO:0000256" key="2">
    <source>
        <dbReference type="ARBA" id="ARBA00022768"/>
    </source>
</evidence>
<evidence type="ECO:0000256" key="6">
    <source>
        <dbReference type="ARBA" id="ARBA00034831"/>
    </source>
</evidence>
<proteinExistence type="inferred from homology"/>
<evidence type="ECO:0000256" key="3">
    <source>
        <dbReference type="ARBA" id="ARBA00022917"/>
    </source>
</evidence>
<sequence>MSFRTLISYNLLKYLVSGDEEYMEKFISLCNSFNVDRVKVLTKYYTSKNTKLISKALNCNTYLKEIELSYPDNILKELVTIKLSKFTKTIKRSYKLPNEGIGIIVISGNEIKYNADNSTVSYCKLKYIPSIYRYTEYPDDIKTEDIPKESIVLIFGKDYLDYFTYMLAKKVLSNKDIKIKVTEQCIDHLLKESNTDMLDTVFSNKTNNIISNTLNDIYLSLRSIL</sequence>
<evidence type="ECO:0000256" key="5">
    <source>
        <dbReference type="ARBA" id="ARBA00034755"/>
    </source>
</evidence>
<evidence type="ECO:0000313" key="8">
    <source>
        <dbReference type="Proteomes" id="UP000140838"/>
    </source>
</evidence>
<accession>A0A068EF86</accession>
<keyword evidence="8" id="KW-1185">Reference proteome</keyword>
<evidence type="ECO:0000313" key="7">
    <source>
        <dbReference type="EMBL" id="AID46816.1"/>
    </source>
</evidence>
<comment type="similarity">
    <text evidence="5">Belongs to the orthopoxvirus OPG087 family.</text>
</comment>
<comment type="function">
    <text evidence="4">Involved in postreplicative transcription elongation on intermediate and late genes.</text>
</comment>
<keyword evidence="2 7" id="KW-0251">Elongation factor</keyword>
<evidence type="ECO:0000256" key="1">
    <source>
        <dbReference type="ARBA" id="ARBA00022518"/>
    </source>
</evidence>
<keyword evidence="3" id="KW-0648">Protein biosynthesis</keyword>
<protein>
    <recommendedName>
        <fullName evidence="6">Late transcription elongation factor OPG087</fullName>
    </recommendedName>
</protein>
<keyword evidence="1" id="KW-0244">Early protein</keyword>
<dbReference type="GeneID" id="19738085"/>